<gene>
    <name evidence="2" type="ORF">BS47DRAFT_1360643</name>
</gene>
<proteinExistence type="predicted"/>
<dbReference type="AlphaFoldDB" id="A0A9P6DYL2"/>
<dbReference type="EMBL" id="MU128944">
    <property type="protein sequence ID" value="KAF9516084.1"/>
    <property type="molecule type" value="Genomic_DNA"/>
</dbReference>
<name>A0A9P6DYL2_9AGAM</name>
<evidence type="ECO:0000313" key="2">
    <source>
        <dbReference type="EMBL" id="KAF9516084.1"/>
    </source>
</evidence>
<dbReference type="OrthoDB" id="432234at2759"/>
<feature type="region of interest" description="Disordered" evidence="1">
    <location>
        <begin position="155"/>
        <end position="185"/>
    </location>
</feature>
<dbReference type="Proteomes" id="UP000886523">
    <property type="component" value="Unassembled WGS sequence"/>
</dbReference>
<feature type="compositionally biased region" description="Acidic residues" evidence="1">
    <location>
        <begin position="163"/>
        <end position="177"/>
    </location>
</feature>
<keyword evidence="3" id="KW-1185">Reference proteome</keyword>
<accession>A0A9P6DYL2</accession>
<evidence type="ECO:0000313" key="3">
    <source>
        <dbReference type="Proteomes" id="UP000886523"/>
    </source>
</evidence>
<protein>
    <submittedName>
        <fullName evidence="2">Uncharacterized protein</fullName>
    </submittedName>
</protein>
<evidence type="ECO:0000256" key="1">
    <source>
        <dbReference type="SAM" id="MobiDB-lite"/>
    </source>
</evidence>
<comment type="caution">
    <text evidence="2">The sequence shown here is derived from an EMBL/GenBank/DDBJ whole genome shotgun (WGS) entry which is preliminary data.</text>
</comment>
<reference evidence="2" key="1">
    <citation type="journal article" date="2020" name="Nat. Commun.">
        <title>Large-scale genome sequencing of mycorrhizal fungi provides insights into the early evolution of symbiotic traits.</title>
        <authorList>
            <person name="Miyauchi S."/>
            <person name="Kiss E."/>
            <person name="Kuo A."/>
            <person name="Drula E."/>
            <person name="Kohler A."/>
            <person name="Sanchez-Garcia M."/>
            <person name="Morin E."/>
            <person name="Andreopoulos B."/>
            <person name="Barry K.W."/>
            <person name="Bonito G."/>
            <person name="Buee M."/>
            <person name="Carver A."/>
            <person name="Chen C."/>
            <person name="Cichocki N."/>
            <person name="Clum A."/>
            <person name="Culley D."/>
            <person name="Crous P.W."/>
            <person name="Fauchery L."/>
            <person name="Girlanda M."/>
            <person name="Hayes R.D."/>
            <person name="Keri Z."/>
            <person name="LaButti K."/>
            <person name="Lipzen A."/>
            <person name="Lombard V."/>
            <person name="Magnuson J."/>
            <person name="Maillard F."/>
            <person name="Murat C."/>
            <person name="Nolan M."/>
            <person name="Ohm R.A."/>
            <person name="Pangilinan J."/>
            <person name="Pereira M.F."/>
            <person name="Perotto S."/>
            <person name="Peter M."/>
            <person name="Pfister S."/>
            <person name="Riley R."/>
            <person name="Sitrit Y."/>
            <person name="Stielow J.B."/>
            <person name="Szollosi G."/>
            <person name="Zifcakova L."/>
            <person name="Stursova M."/>
            <person name="Spatafora J.W."/>
            <person name="Tedersoo L."/>
            <person name="Vaario L.M."/>
            <person name="Yamada A."/>
            <person name="Yan M."/>
            <person name="Wang P."/>
            <person name="Xu J."/>
            <person name="Bruns T."/>
            <person name="Baldrian P."/>
            <person name="Vilgalys R."/>
            <person name="Dunand C."/>
            <person name="Henrissat B."/>
            <person name="Grigoriev I.V."/>
            <person name="Hibbett D."/>
            <person name="Nagy L.G."/>
            <person name="Martin F.M."/>
        </authorList>
    </citation>
    <scope>NUCLEOTIDE SEQUENCE</scope>
    <source>
        <strain evidence="2">UP504</strain>
    </source>
</reference>
<sequence length="329" mass="35356">MSRASITLDVMLKCVGDDSKDPLTVVESGSSLDVAQGLVVLASSAISTWSVQGGAQTLEGEATDEEGPEQVVLSLSSEGCTIVKSQLMDYILWGRELEAMSLLTFVTDTYKESLSESHHTHEQQSSTETNDERTVHVLSNVQFYYECKDAAQRTDGGIREEPGLDDNAQEEADDNDGSVDANSLDGDWSEVARHLETWRAAMESTHQIPKEGDVIADMDIGGVASVGARGGEDETDVRTVFATGQASNASTLIGVNAAELNTDQLCAFNLVVNHLEETLVRHAPDQLLMQLMGKGGTGKSEINNQQISAIKENTQGIDAVLGMQEVPNH</sequence>
<organism evidence="2 3">
    <name type="scientific">Hydnum rufescens UP504</name>
    <dbReference type="NCBI Taxonomy" id="1448309"/>
    <lineage>
        <taxon>Eukaryota</taxon>
        <taxon>Fungi</taxon>
        <taxon>Dikarya</taxon>
        <taxon>Basidiomycota</taxon>
        <taxon>Agaricomycotina</taxon>
        <taxon>Agaricomycetes</taxon>
        <taxon>Cantharellales</taxon>
        <taxon>Hydnaceae</taxon>
        <taxon>Hydnum</taxon>
    </lineage>
</organism>